<evidence type="ECO:0000313" key="1">
    <source>
        <dbReference type="EMBL" id="CTQ47009.1"/>
    </source>
</evidence>
<organism evidence="1 2">
    <name type="scientific">Roseibium aggregatum</name>
    <dbReference type="NCBI Taxonomy" id="187304"/>
    <lineage>
        <taxon>Bacteria</taxon>
        <taxon>Pseudomonadati</taxon>
        <taxon>Pseudomonadota</taxon>
        <taxon>Alphaproteobacteria</taxon>
        <taxon>Hyphomicrobiales</taxon>
        <taxon>Stappiaceae</taxon>
        <taxon>Roseibium</taxon>
    </lineage>
</organism>
<gene>
    <name evidence="1" type="ORF">LAL4801_05469</name>
</gene>
<dbReference type="EMBL" id="CXST01000005">
    <property type="protein sequence ID" value="CTQ47009.1"/>
    <property type="molecule type" value="Genomic_DNA"/>
</dbReference>
<dbReference type="RefSeq" id="WP_145903910.1">
    <property type="nucleotide sequence ID" value="NZ_CXST01000005.1"/>
</dbReference>
<dbReference type="AlphaFoldDB" id="A0A0M6YC58"/>
<proteinExistence type="predicted"/>
<evidence type="ECO:0000313" key="2">
    <source>
        <dbReference type="Proteomes" id="UP000048926"/>
    </source>
</evidence>
<reference evidence="2" key="1">
    <citation type="submission" date="2015-07" db="EMBL/GenBank/DDBJ databases">
        <authorList>
            <person name="Rodrigo-Torres Lidia"/>
            <person name="Arahal R.David."/>
        </authorList>
    </citation>
    <scope>NUCLEOTIDE SEQUENCE [LARGE SCALE GENOMIC DNA]</scope>
    <source>
        <strain evidence="2">CECT 4801</strain>
    </source>
</reference>
<dbReference type="OrthoDB" id="7343041at2"/>
<keyword evidence="2" id="KW-1185">Reference proteome</keyword>
<protein>
    <recommendedName>
        <fullName evidence="3">DUF1311 domain-containing protein</fullName>
    </recommendedName>
</protein>
<accession>A0A0M6YC58</accession>
<evidence type="ECO:0008006" key="3">
    <source>
        <dbReference type="Google" id="ProtNLM"/>
    </source>
</evidence>
<name>A0A0M6YC58_9HYPH</name>
<dbReference type="Proteomes" id="UP000048926">
    <property type="component" value="Unassembled WGS sequence"/>
</dbReference>
<sequence>MSATVTGGRKNWFGQSAAVRRGKAARLSATLDHGKTLRPFLAFIVLLAGTSSAATAQTPDPEPKLPTGLEAEIASCKADPANRIGGAAIGECLEDRAAERRAELDRRREKLAERLCNPAHTKQLFEGGKTWEALRQSECGLLGKLPGNTASYINMASCEMTLALQQSEALALLEDFANPWCPSYELVEDASRKGEPVPGEAVEIVGSSLSWTFEPTPDARIVVSDSVSGEVVPLDISGCSFCSGDADNCEQDGIYTMREDPERPLFVAVCHKGAHSQRLTLFDPVVRGAEPVVESTGEYFIEWQIQEGRLEYRPDGAGDAVWPEYD</sequence>